<proteinExistence type="predicted"/>
<protein>
    <submittedName>
        <fullName evidence="1">Uncharacterized protein</fullName>
    </submittedName>
</protein>
<dbReference type="SUPFAM" id="SSF50978">
    <property type="entry name" value="WD40 repeat-like"/>
    <property type="match status" value="1"/>
</dbReference>
<dbReference type="Gene3D" id="2.130.10.10">
    <property type="entry name" value="YVTN repeat-like/Quinoprotein amine dehydrogenase"/>
    <property type="match status" value="2"/>
</dbReference>
<dbReference type="PROSITE" id="PS50896">
    <property type="entry name" value="LISH"/>
    <property type="match status" value="1"/>
</dbReference>
<dbReference type="InterPro" id="IPR036322">
    <property type="entry name" value="WD40_repeat_dom_sf"/>
</dbReference>
<dbReference type="AlphaFoldDB" id="A0A6A5SPZ5"/>
<keyword evidence="2" id="KW-1185">Reference proteome</keyword>
<evidence type="ECO:0000313" key="1">
    <source>
        <dbReference type="EMBL" id="KAF1942163.1"/>
    </source>
</evidence>
<gene>
    <name evidence="1" type="ORF">EJ02DRAFT_180940</name>
</gene>
<dbReference type="Proteomes" id="UP000800038">
    <property type="component" value="Unassembled WGS sequence"/>
</dbReference>
<accession>A0A6A5SPZ5</accession>
<dbReference type="InterPro" id="IPR006594">
    <property type="entry name" value="LisH"/>
</dbReference>
<evidence type="ECO:0000313" key="2">
    <source>
        <dbReference type="Proteomes" id="UP000800038"/>
    </source>
</evidence>
<dbReference type="OrthoDB" id="1932312at2759"/>
<dbReference type="EMBL" id="ML976038">
    <property type="protein sequence ID" value="KAF1942163.1"/>
    <property type="molecule type" value="Genomic_DNA"/>
</dbReference>
<reference evidence="1" key="1">
    <citation type="journal article" date="2020" name="Stud. Mycol.">
        <title>101 Dothideomycetes genomes: a test case for predicting lifestyles and emergence of pathogens.</title>
        <authorList>
            <person name="Haridas S."/>
            <person name="Albert R."/>
            <person name="Binder M."/>
            <person name="Bloem J."/>
            <person name="Labutti K."/>
            <person name="Salamov A."/>
            <person name="Andreopoulos B."/>
            <person name="Baker S."/>
            <person name="Barry K."/>
            <person name="Bills G."/>
            <person name="Bluhm B."/>
            <person name="Cannon C."/>
            <person name="Castanera R."/>
            <person name="Culley D."/>
            <person name="Daum C."/>
            <person name="Ezra D."/>
            <person name="Gonzalez J."/>
            <person name="Henrissat B."/>
            <person name="Kuo A."/>
            <person name="Liang C."/>
            <person name="Lipzen A."/>
            <person name="Lutzoni F."/>
            <person name="Magnuson J."/>
            <person name="Mondo S."/>
            <person name="Nolan M."/>
            <person name="Ohm R."/>
            <person name="Pangilinan J."/>
            <person name="Park H.-J."/>
            <person name="Ramirez L."/>
            <person name="Alfaro M."/>
            <person name="Sun H."/>
            <person name="Tritt A."/>
            <person name="Yoshinaga Y."/>
            <person name="Zwiers L.-H."/>
            <person name="Turgeon B."/>
            <person name="Goodwin S."/>
            <person name="Spatafora J."/>
            <person name="Crous P."/>
            <person name="Grigoriev I."/>
        </authorList>
    </citation>
    <scope>NUCLEOTIDE SEQUENCE</scope>
    <source>
        <strain evidence="1">CBS 161.51</strain>
    </source>
</reference>
<sequence>MLPSVAELVARFLRANGYTQTLSSFVEEAGLPADIGASHDGLVTIESILHEKKSFDLSLSFEKLGVDDAERGWTLPAPVNATIVESLPNRSNILSVSVFDLLLPSTAGIRQYIAVTTADRQLHLIDPSTPSLDLVHSYTDFQDSPSLDIVPIGSRYLLIASMSGKLTLFDTTNNTVADERKDHTKYLVKLSTWSPNGSSVLVATAGWDAKIFLYKLDVSAEKPQLGDPIATLALPSIPETTVFITLPGDETPVLIVARRDSTFLHYYAVSSPESPAFVLLSKQNLAPHSNAWVAFTPSDIQICPTNPRLAAIATSSTPHMKLLIVKLLLPPTRSPILDIEPSLGPDGTVTQASQARADLLVADKEEAAILVNVSTLAPQTAYSTPRLVWRTDGSGVYVSSDDGVVRGIEAKSGKLAASLKAHEPGSKLRCLWAGQMKANPVDGSESTHKTEYLISGGFDQKADHLESILILLIRITASNQGGVGLLGS</sequence>
<name>A0A6A5SPZ5_9PLEO</name>
<dbReference type="InterPro" id="IPR015943">
    <property type="entry name" value="WD40/YVTN_repeat-like_dom_sf"/>
</dbReference>
<organism evidence="1 2">
    <name type="scientific">Clathrospora elynae</name>
    <dbReference type="NCBI Taxonomy" id="706981"/>
    <lineage>
        <taxon>Eukaryota</taxon>
        <taxon>Fungi</taxon>
        <taxon>Dikarya</taxon>
        <taxon>Ascomycota</taxon>
        <taxon>Pezizomycotina</taxon>
        <taxon>Dothideomycetes</taxon>
        <taxon>Pleosporomycetidae</taxon>
        <taxon>Pleosporales</taxon>
        <taxon>Diademaceae</taxon>
        <taxon>Clathrospora</taxon>
    </lineage>
</organism>